<accession>A0A6C0EX81</accession>
<proteinExistence type="predicted"/>
<organism evidence="2">
    <name type="scientific">viral metagenome</name>
    <dbReference type="NCBI Taxonomy" id="1070528"/>
    <lineage>
        <taxon>unclassified sequences</taxon>
        <taxon>metagenomes</taxon>
        <taxon>organismal metagenomes</taxon>
    </lineage>
</organism>
<evidence type="ECO:0000256" key="1">
    <source>
        <dbReference type="SAM" id="Coils"/>
    </source>
</evidence>
<name>A0A6C0EX81_9ZZZZ</name>
<reference evidence="2" key="1">
    <citation type="journal article" date="2020" name="Nature">
        <title>Giant virus diversity and host interactions through global metagenomics.</title>
        <authorList>
            <person name="Schulz F."/>
            <person name="Roux S."/>
            <person name="Paez-Espino D."/>
            <person name="Jungbluth S."/>
            <person name="Walsh D.A."/>
            <person name="Denef V.J."/>
            <person name="McMahon K.D."/>
            <person name="Konstantinidis K.T."/>
            <person name="Eloe-Fadrosh E.A."/>
            <person name="Kyrpides N.C."/>
            <person name="Woyke T."/>
        </authorList>
    </citation>
    <scope>NUCLEOTIDE SEQUENCE</scope>
    <source>
        <strain evidence="2">GVMAG-M-3300009161-30</strain>
    </source>
</reference>
<keyword evidence="1" id="KW-0175">Coiled coil</keyword>
<feature type="coiled-coil region" evidence="1">
    <location>
        <begin position="192"/>
        <end position="219"/>
    </location>
</feature>
<dbReference type="EMBL" id="MN738950">
    <property type="protein sequence ID" value="QHT32850.1"/>
    <property type="molecule type" value="Genomic_DNA"/>
</dbReference>
<dbReference type="AlphaFoldDB" id="A0A6C0EX81"/>
<evidence type="ECO:0000313" key="2">
    <source>
        <dbReference type="EMBL" id="QHT32850.1"/>
    </source>
</evidence>
<sequence length="334" mass="38107">MPKYIVEGGFNFYEELYKSLDDELVDTPIPDDTQNSTNDFNNVCLISNLPLTDKFVTLECKHKFNYMPLYNDLVNHKKKYNTMERKTLKCTEIRCPYCRNIQNKLLPYYDDIEISKVHGVNHISETTLIMNQFDNVSCKSYIAGTCSHEYMCSDGTTMPCTNSMVTLLCNKYYCANHKYFGKMAILKEIKIKEKLELHAKILEAKKKILEEKKKTKLAAKMVKDLAKEEAKKVKACAKAAKVTTHAENIENVIISTQSGCVQLLTTGKNKGKSCSCAKIYQNNLCLRHHNLINKNKPYDGTGTNYGNPEQAGLWVQWVNGQEPEPDTDPDPEPK</sequence>
<protein>
    <submittedName>
        <fullName evidence="2">Uncharacterized protein</fullName>
    </submittedName>
</protein>